<name>A0A1H9FYR8_9GAMM</name>
<gene>
    <name evidence="1" type="ORF">SAMN03080615_01516</name>
</gene>
<dbReference type="Proteomes" id="UP000198749">
    <property type="component" value="Unassembled WGS sequence"/>
</dbReference>
<dbReference type="EMBL" id="FOGB01000003">
    <property type="protein sequence ID" value="SEQ43016.1"/>
    <property type="molecule type" value="Genomic_DNA"/>
</dbReference>
<dbReference type="AlphaFoldDB" id="A0A1H9FYR8"/>
<accession>A0A1H9FYR8</accession>
<dbReference type="OrthoDB" id="6196403at2"/>
<dbReference type="RefSeq" id="WP_091356109.1">
    <property type="nucleotide sequence ID" value="NZ_AP025284.1"/>
</dbReference>
<evidence type="ECO:0000313" key="1">
    <source>
        <dbReference type="EMBL" id="SEQ43016.1"/>
    </source>
</evidence>
<sequence>MEFITVGETINCVRVFNDPDTGEEKRLVVTSFNAQVDRVAPHVAAALTQDEREQLAHWLTDRTRLQSVLEEKSIETTILETLPALMAQAVDALDKLETLDRKTYESITQSLKALSDALERAESHTTSHSVELDQMQDDEALKERLDVIRDNLEKRK</sequence>
<evidence type="ECO:0000313" key="2">
    <source>
        <dbReference type="Proteomes" id="UP000198749"/>
    </source>
</evidence>
<keyword evidence="2" id="KW-1185">Reference proteome</keyword>
<reference evidence="2" key="1">
    <citation type="submission" date="2016-10" db="EMBL/GenBank/DDBJ databases">
        <authorList>
            <person name="Varghese N."/>
            <person name="Submissions S."/>
        </authorList>
    </citation>
    <scope>NUCLEOTIDE SEQUENCE [LARGE SCALE GENOMIC DNA]</scope>
    <source>
        <strain evidence="2">DSM 18887</strain>
    </source>
</reference>
<organism evidence="1 2">
    <name type="scientific">Amphritea atlantica</name>
    <dbReference type="NCBI Taxonomy" id="355243"/>
    <lineage>
        <taxon>Bacteria</taxon>
        <taxon>Pseudomonadati</taxon>
        <taxon>Pseudomonadota</taxon>
        <taxon>Gammaproteobacteria</taxon>
        <taxon>Oceanospirillales</taxon>
        <taxon>Oceanospirillaceae</taxon>
        <taxon>Amphritea</taxon>
    </lineage>
</organism>
<proteinExistence type="predicted"/>
<protein>
    <submittedName>
        <fullName evidence="1">Uncharacterized protein</fullName>
    </submittedName>
</protein>